<protein>
    <submittedName>
        <fullName evidence="5">GAF domain-containing protein</fullName>
    </submittedName>
</protein>
<dbReference type="SUPFAM" id="SSF55781">
    <property type="entry name" value="GAF domain-like"/>
    <property type="match status" value="2"/>
</dbReference>
<dbReference type="Pfam" id="PF07730">
    <property type="entry name" value="HisKA_3"/>
    <property type="match status" value="1"/>
</dbReference>
<comment type="caution">
    <text evidence="5">The sequence shown here is derived from an EMBL/GenBank/DDBJ whole genome shotgun (WGS) entry which is preliminary data.</text>
</comment>
<evidence type="ECO:0000256" key="3">
    <source>
        <dbReference type="ARBA" id="ARBA00023012"/>
    </source>
</evidence>
<evidence type="ECO:0000256" key="2">
    <source>
        <dbReference type="ARBA" id="ARBA00022777"/>
    </source>
</evidence>
<dbReference type="Pfam" id="PF02518">
    <property type="entry name" value="HATPase_c"/>
    <property type="match status" value="1"/>
</dbReference>
<dbReference type="InterPro" id="IPR003018">
    <property type="entry name" value="GAF"/>
</dbReference>
<keyword evidence="2" id="KW-0418">Kinase</keyword>
<name>A0ABW7X0W9_9NOCA</name>
<dbReference type="Gene3D" id="3.30.450.40">
    <property type="match status" value="2"/>
</dbReference>
<reference evidence="5 6" key="1">
    <citation type="submission" date="2024-10" db="EMBL/GenBank/DDBJ databases">
        <title>The Natural Products Discovery Center: Release of the First 8490 Sequenced Strains for Exploring Actinobacteria Biosynthetic Diversity.</title>
        <authorList>
            <person name="Kalkreuter E."/>
            <person name="Kautsar S.A."/>
            <person name="Yang D."/>
            <person name="Bader C.D."/>
            <person name="Teijaro C.N."/>
            <person name="Fluegel L."/>
            <person name="Davis C.M."/>
            <person name="Simpson J.R."/>
            <person name="Lauterbach L."/>
            <person name="Steele A.D."/>
            <person name="Gui C."/>
            <person name="Meng S."/>
            <person name="Li G."/>
            <person name="Viehrig K."/>
            <person name="Ye F."/>
            <person name="Su P."/>
            <person name="Kiefer A.F."/>
            <person name="Nichols A."/>
            <person name="Cepeda A.J."/>
            <person name="Yan W."/>
            <person name="Fan B."/>
            <person name="Jiang Y."/>
            <person name="Adhikari A."/>
            <person name="Zheng C.-J."/>
            <person name="Schuster L."/>
            <person name="Cowan T.M."/>
            <person name="Smanski M.J."/>
            <person name="Chevrette M.G."/>
            <person name="De Carvalho L.P.S."/>
            <person name="Shen B."/>
        </authorList>
    </citation>
    <scope>NUCLEOTIDE SEQUENCE [LARGE SCALE GENOMIC DNA]</scope>
    <source>
        <strain evidence="5 6">NPDC019275</strain>
    </source>
</reference>
<evidence type="ECO:0000313" key="5">
    <source>
        <dbReference type="EMBL" id="MFI2474756.1"/>
    </source>
</evidence>
<evidence type="ECO:0000259" key="4">
    <source>
        <dbReference type="SMART" id="SM00065"/>
    </source>
</evidence>
<accession>A0ABW7X0W9</accession>
<proteinExistence type="predicted"/>
<dbReference type="Gene3D" id="1.20.5.1930">
    <property type="match status" value="1"/>
</dbReference>
<feature type="domain" description="GAF" evidence="4">
    <location>
        <begin position="61"/>
        <end position="211"/>
    </location>
</feature>
<dbReference type="SMART" id="SM00065">
    <property type="entry name" value="GAF"/>
    <property type="match status" value="2"/>
</dbReference>
<gene>
    <name evidence="5" type="ORF">ACH49W_15380</name>
</gene>
<dbReference type="RefSeq" id="WP_397092837.1">
    <property type="nucleotide sequence ID" value="NZ_JBIRYO010000008.1"/>
</dbReference>
<dbReference type="PANTHER" id="PTHR24421:SF56">
    <property type="entry name" value="OXYGEN SENSOR HISTIDINE KINASE RESPONSE REGULATOR DOST"/>
    <property type="match status" value="1"/>
</dbReference>
<keyword evidence="6" id="KW-1185">Reference proteome</keyword>
<dbReference type="SUPFAM" id="SSF55874">
    <property type="entry name" value="ATPase domain of HSP90 chaperone/DNA topoisomerase II/histidine kinase"/>
    <property type="match status" value="1"/>
</dbReference>
<organism evidence="5 6">
    <name type="scientific">Nocardia xishanensis</name>
    <dbReference type="NCBI Taxonomy" id="238964"/>
    <lineage>
        <taxon>Bacteria</taxon>
        <taxon>Bacillati</taxon>
        <taxon>Actinomycetota</taxon>
        <taxon>Actinomycetes</taxon>
        <taxon>Mycobacteriales</taxon>
        <taxon>Nocardiaceae</taxon>
        <taxon>Nocardia</taxon>
    </lineage>
</organism>
<dbReference type="InterPro" id="IPR050482">
    <property type="entry name" value="Sensor_HK_TwoCompSys"/>
</dbReference>
<dbReference type="Proteomes" id="UP001611415">
    <property type="component" value="Unassembled WGS sequence"/>
</dbReference>
<dbReference type="CDD" id="cd16917">
    <property type="entry name" value="HATPase_UhpB-NarQ-NarX-like"/>
    <property type="match status" value="1"/>
</dbReference>
<dbReference type="InterPro" id="IPR003594">
    <property type="entry name" value="HATPase_dom"/>
</dbReference>
<dbReference type="EMBL" id="JBIRYO010000008">
    <property type="protein sequence ID" value="MFI2474756.1"/>
    <property type="molecule type" value="Genomic_DNA"/>
</dbReference>
<dbReference type="InterPro" id="IPR029016">
    <property type="entry name" value="GAF-like_dom_sf"/>
</dbReference>
<dbReference type="InterPro" id="IPR011712">
    <property type="entry name" value="Sig_transdc_His_kin_sub3_dim/P"/>
</dbReference>
<evidence type="ECO:0000256" key="1">
    <source>
        <dbReference type="ARBA" id="ARBA00022679"/>
    </source>
</evidence>
<feature type="domain" description="GAF" evidence="4">
    <location>
        <begin position="232"/>
        <end position="381"/>
    </location>
</feature>
<dbReference type="PANTHER" id="PTHR24421">
    <property type="entry name" value="NITRATE/NITRITE SENSOR PROTEIN NARX-RELATED"/>
    <property type="match status" value="1"/>
</dbReference>
<keyword evidence="3" id="KW-0902">Two-component regulatory system</keyword>
<evidence type="ECO:0000313" key="6">
    <source>
        <dbReference type="Proteomes" id="UP001611415"/>
    </source>
</evidence>
<keyword evidence="1" id="KW-0808">Transferase</keyword>
<dbReference type="Pfam" id="PF13185">
    <property type="entry name" value="GAF_2"/>
    <property type="match status" value="2"/>
</dbReference>
<dbReference type="InterPro" id="IPR036890">
    <property type="entry name" value="HATPase_C_sf"/>
</dbReference>
<sequence>MDAQNDDTLVNRRTPVVETLSQLRLNELLTQVQERVAQIVDVRDRMDRLIEAMLVVTAGLDLDETLRSIVHAAIELVDAQYGALGVRETGKPGNELAEFVYEGIDDRTRVLIGDLPRGHGVLGLLFQQPKPIRLTNLSDHPSSVGFPAHHPPMRTFLGVPVQVRDEVFGNLYLTEKAGGQEFTEDDEIVVQALAAAAGIAIANARLYEQSRTRQQWLEATRDVATELLAGGEPNEVLELVTGRALALTGSACTFVALPEDPDVPSEEVTELVVVAAAGIDADVITGRRLAVEGSQFGSAYRTGQTVAVEKLPDGVFADARTQFGPALTLPLRARNTVIGVLTTLRPVDAHPLDAEAQAMMAAIADQAALALQLSDTQRRIRELDIVSDRDRIARGLHDHVVQRLFAVGLSLQATLQRARSPEVKSRLMETVDDVQAIVQDIRHSIFDLQSNNIADSSKYRKHLHGIIVDMTADSGLRTTVRLAGPVTVLAPPLSDDVEAVLREAVSNVVRHARATMVAVELRVGDHVTIEVADDGIGIADDVTRRSGLANLAVRAEQAGGTFQIGARPAGGTVLRWSVPLP</sequence>
<dbReference type="Gene3D" id="3.30.565.10">
    <property type="entry name" value="Histidine kinase-like ATPase, C-terminal domain"/>
    <property type="match status" value="1"/>
</dbReference>